<proteinExistence type="predicted"/>
<gene>
    <name evidence="1" type="ORF">P799_13125</name>
</gene>
<dbReference type="Pfam" id="PF14424">
    <property type="entry name" value="Toxin-deaminase"/>
    <property type="match status" value="1"/>
</dbReference>
<dbReference type="EMBL" id="AYKQ01000009">
    <property type="protein sequence ID" value="EWH33486.1"/>
    <property type="molecule type" value="Genomic_DNA"/>
</dbReference>
<dbReference type="Proteomes" id="UP000023555">
    <property type="component" value="Unassembled WGS sequence"/>
</dbReference>
<comment type="caution">
    <text evidence="1">The sequence shown here is derived from an EMBL/GenBank/DDBJ whole genome shotgun (WGS) entry which is preliminary data.</text>
</comment>
<sequence length="58" mass="6609">MFLRAHDTERKILEDISRQLGDDRTVKGTIDLFTELPACGSCTDIILQFQIKCILGRI</sequence>
<organism evidence="1 2">
    <name type="scientific">Lysinibacillus sphaericus CBAM5</name>
    <dbReference type="NCBI Taxonomy" id="1400869"/>
    <lineage>
        <taxon>Bacteria</taxon>
        <taxon>Bacillati</taxon>
        <taxon>Bacillota</taxon>
        <taxon>Bacilli</taxon>
        <taxon>Bacillales</taxon>
        <taxon>Bacillaceae</taxon>
        <taxon>Lysinibacillus</taxon>
    </lineage>
</organism>
<dbReference type="HOGENOM" id="CLU_2974098_0_0_9"/>
<name>W7S5I5_LYSSH</name>
<reference evidence="1 2" key="1">
    <citation type="journal article" date="2015" name="Stand. Genomic Sci.">
        <title>Genome sequence and description of the mosquitocidal and heavy metal tolerant strain Lysinibacillus sphaericus CBAM5.</title>
        <authorList>
            <person name="Pena-Montenegro T.D."/>
            <person name="Lozano L."/>
            <person name="Dussan J."/>
        </authorList>
    </citation>
    <scope>NUCLEOTIDE SEQUENCE [LARGE SCALE GENOMIC DNA]</scope>
    <source>
        <strain evidence="1">CBAM5</strain>
    </source>
</reference>
<accession>W7S5I5</accession>
<dbReference type="InterPro" id="IPR032721">
    <property type="entry name" value="Toxin-deaminase"/>
</dbReference>
<evidence type="ECO:0000313" key="1">
    <source>
        <dbReference type="EMBL" id="EWH33486.1"/>
    </source>
</evidence>
<dbReference type="AlphaFoldDB" id="W7S5I5"/>
<evidence type="ECO:0000313" key="2">
    <source>
        <dbReference type="Proteomes" id="UP000023555"/>
    </source>
</evidence>
<protein>
    <submittedName>
        <fullName evidence="1">Uncharacterized protein</fullName>
    </submittedName>
</protein>